<evidence type="ECO:0000256" key="1">
    <source>
        <dbReference type="SAM" id="Coils"/>
    </source>
</evidence>
<dbReference type="RefSeq" id="WP_147288171.1">
    <property type="nucleotide sequence ID" value="NZ_CP036496.1"/>
</dbReference>
<feature type="compositionally biased region" description="Basic and acidic residues" evidence="2">
    <location>
        <begin position="488"/>
        <end position="498"/>
    </location>
</feature>
<protein>
    <submittedName>
        <fullName evidence="3">Uncharacterized protein</fullName>
    </submittedName>
</protein>
<accession>A0A378Y0H8</accession>
<feature type="region of interest" description="Disordered" evidence="2">
    <location>
        <begin position="481"/>
        <end position="506"/>
    </location>
</feature>
<dbReference type="AlphaFoldDB" id="A0A378Y0H8"/>
<proteinExistence type="predicted"/>
<evidence type="ECO:0000313" key="4">
    <source>
        <dbReference type="Proteomes" id="UP000254400"/>
    </source>
</evidence>
<organism evidence="3 4">
    <name type="scientific">Paenibacillus polymyxa</name>
    <name type="common">Bacillus polymyxa</name>
    <dbReference type="NCBI Taxonomy" id="1406"/>
    <lineage>
        <taxon>Bacteria</taxon>
        <taxon>Bacillati</taxon>
        <taxon>Bacillota</taxon>
        <taxon>Bacilli</taxon>
        <taxon>Bacillales</taxon>
        <taxon>Paenibacillaceae</taxon>
        <taxon>Paenibacillus</taxon>
    </lineage>
</organism>
<keyword evidence="1" id="KW-0175">Coiled coil</keyword>
<dbReference type="GeneID" id="93346572"/>
<name>A0A378Y0H8_PAEPO</name>
<gene>
    <name evidence="3" type="ORF">NCTC10343_03219</name>
</gene>
<evidence type="ECO:0000256" key="2">
    <source>
        <dbReference type="SAM" id="MobiDB-lite"/>
    </source>
</evidence>
<feature type="coiled-coil region" evidence="1">
    <location>
        <begin position="344"/>
        <end position="417"/>
    </location>
</feature>
<evidence type="ECO:0000313" key="3">
    <source>
        <dbReference type="EMBL" id="SUA70348.1"/>
    </source>
</evidence>
<dbReference type="EMBL" id="UGSC01000001">
    <property type="protein sequence ID" value="SUA70348.1"/>
    <property type="molecule type" value="Genomic_DNA"/>
</dbReference>
<reference evidence="3 4" key="1">
    <citation type="submission" date="2018-06" db="EMBL/GenBank/DDBJ databases">
        <authorList>
            <consortium name="Pathogen Informatics"/>
            <person name="Doyle S."/>
        </authorList>
    </citation>
    <scope>NUCLEOTIDE SEQUENCE [LARGE SCALE GENOMIC DNA]</scope>
    <source>
        <strain evidence="3 4">NCTC10343</strain>
    </source>
</reference>
<dbReference type="Proteomes" id="UP000254400">
    <property type="component" value="Unassembled WGS sequence"/>
</dbReference>
<sequence>MIIIKNKDKKATLFVENYEIEPLNDSRFSRLRMWISHDGVNNNKSNIDFDVLKNAESSVVNIPILAHIEGDDFGEHEMEYNEDEDKITYIEKPIGVISAVNNNYHYEEIDGRNYAVVDGYIWNVYAQDEMKIINNQEETKLSIEIVIDESEYNKETKILNIKSFRYTGVTLLGNKYGTGMINAHAKIEHFSLDDDFTKKMKELNSFLHHFNDVNKQTKDSKEDNVQLQKNKKEIAALFKLTTNQLYEEIDNALSKQKYIGTNWYGESVERCSYYLSDFDENYIYLCDVQDGYRHKKASYSMQGDNVVIDFDTLTRIKYSPVDWVDGDEADDAINTFKSTIDSISSEATEAINKEKNEKETLVAEFTEKIAGKDEAILSLNQTLTEIQEKFTEVESQITNKDEKIIELQEEIIKFKEAEDVERIDELFNSYPTLLTEDEKAKFTEKRSSFATFSEFEKEVKSYVCDRIIETTKSKNFNFISMGLPDDGEQNKETPKTVWDRLSQQNN</sequence>